<gene>
    <name evidence="2" type="ORF">KFE25_007716</name>
</gene>
<keyword evidence="1" id="KW-1133">Transmembrane helix</keyword>
<dbReference type="Proteomes" id="UP000751190">
    <property type="component" value="Unassembled WGS sequence"/>
</dbReference>
<accession>A0A8J5XPN4</accession>
<proteinExistence type="predicted"/>
<evidence type="ECO:0000256" key="1">
    <source>
        <dbReference type="SAM" id="Phobius"/>
    </source>
</evidence>
<dbReference type="OrthoDB" id="195004at2759"/>
<keyword evidence="1" id="KW-0472">Membrane</keyword>
<dbReference type="Pfam" id="PF20102">
    <property type="entry name" value="DUF6492"/>
    <property type="match status" value="1"/>
</dbReference>
<protein>
    <submittedName>
        <fullName evidence="2">Uncharacterized protein</fullName>
    </submittedName>
</protein>
<dbReference type="InterPro" id="IPR045499">
    <property type="entry name" value="DUF6492"/>
</dbReference>
<dbReference type="EMBL" id="JAGTXO010000003">
    <property type="protein sequence ID" value="KAG8469198.1"/>
    <property type="molecule type" value="Genomic_DNA"/>
</dbReference>
<feature type="transmembrane region" description="Helical" evidence="1">
    <location>
        <begin position="20"/>
        <end position="41"/>
    </location>
</feature>
<evidence type="ECO:0000313" key="3">
    <source>
        <dbReference type="Proteomes" id="UP000751190"/>
    </source>
</evidence>
<reference evidence="2" key="1">
    <citation type="submission" date="2021-05" db="EMBL/GenBank/DDBJ databases">
        <title>The genome of the haptophyte Pavlova lutheri (Diacronema luteri, Pavlovales) - a model for lipid biosynthesis in eukaryotic algae.</title>
        <authorList>
            <person name="Hulatt C.J."/>
            <person name="Posewitz M.C."/>
        </authorList>
    </citation>
    <scope>NUCLEOTIDE SEQUENCE</scope>
    <source>
        <strain evidence="2">NIVA-4/92</strain>
    </source>
</reference>
<sequence>MADRAAGRSTAAPSAKLRPAHCAVLALVVWALVWSIHLAVLDLPANRPVGLAAAADSRARRARRAHAGLVMDDGTVVPVKRSTRPEVVLPDRTALLAERQLTLVLLASADDEEGFPRLESCAEALSAFASPPSIAELLVVAPTAQHATFEAHATLRRLPFAWRVVDDAALLSQSASYFQRYTPRREWRERGGRGVAYRLQMLLKLAAAAVVSTEFYVTLDQDVLLAQPLAFASLVSPDGKALVQGEAWPYARRHDISWWAAADRALRAGGCVLHAGTEGAGWERALRGATIGVTPAVLSRSIALRTMARIEEANGGRWWGAAWDEILFRLLLQAPDQYNWSEYTLYWTAGCEWRAADGTSALERLHAPPARGAKSIYDETGFEWGDWEAWRPEAVFGKDAPALFAVLQSNSGVNAG</sequence>
<dbReference type="AlphaFoldDB" id="A0A8J5XPN4"/>
<evidence type="ECO:0000313" key="2">
    <source>
        <dbReference type="EMBL" id="KAG8469198.1"/>
    </source>
</evidence>
<name>A0A8J5XPN4_DIALT</name>
<keyword evidence="1" id="KW-0812">Transmembrane</keyword>
<organism evidence="2 3">
    <name type="scientific">Diacronema lutheri</name>
    <name type="common">Unicellular marine alga</name>
    <name type="synonym">Monochrysis lutheri</name>
    <dbReference type="NCBI Taxonomy" id="2081491"/>
    <lineage>
        <taxon>Eukaryota</taxon>
        <taxon>Haptista</taxon>
        <taxon>Haptophyta</taxon>
        <taxon>Pavlovophyceae</taxon>
        <taxon>Pavlovales</taxon>
        <taxon>Pavlovaceae</taxon>
        <taxon>Diacronema</taxon>
    </lineage>
</organism>
<comment type="caution">
    <text evidence="2">The sequence shown here is derived from an EMBL/GenBank/DDBJ whole genome shotgun (WGS) entry which is preliminary data.</text>
</comment>
<keyword evidence="3" id="KW-1185">Reference proteome</keyword>